<dbReference type="Pfam" id="PF04233">
    <property type="entry name" value="Phage_Mu_F"/>
    <property type="match status" value="1"/>
</dbReference>
<reference evidence="3" key="1">
    <citation type="submission" date="2019-08" db="EMBL/GenBank/DDBJ databases">
        <authorList>
            <person name="Kucharzyk K."/>
            <person name="Murdoch R.W."/>
            <person name="Higgins S."/>
            <person name="Loffler F."/>
        </authorList>
    </citation>
    <scope>NUCLEOTIDE SEQUENCE</scope>
</reference>
<evidence type="ECO:0000256" key="1">
    <source>
        <dbReference type="SAM" id="MobiDB-lite"/>
    </source>
</evidence>
<evidence type="ECO:0000313" key="3">
    <source>
        <dbReference type="EMBL" id="MPM90924.1"/>
    </source>
</evidence>
<feature type="domain" description="Phage head morphogenesis" evidence="2">
    <location>
        <begin position="60"/>
        <end position="173"/>
    </location>
</feature>
<comment type="caution">
    <text evidence="3">The sequence shown here is derived from an EMBL/GenBank/DDBJ whole genome shotgun (WGS) entry which is preliminary data.</text>
</comment>
<dbReference type="AlphaFoldDB" id="A0A645DN84"/>
<name>A0A645DN84_9ZZZZ</name>
<evidence type="ECO:0000259" key="2">
    <source>
        <dbReference type="Pfam" id="PF04233"/>
    </source>
</evidence>
<proteinExistence type="predicted"/>
<sequence length="261" mass="29685">MKEIDAIITRKDMTFEEAVDYFKERVPVTAKDFYAIADQYRNLAFTVSGYTKAQILKRFYDEILAALEDGNTLSEFKANMNEFLESEGYEGLEPLQADNIFRTNIQTAYNVGHYEQMSKPEVVALRPYWQYDAVNDAHTRPSHLAMDGKVFPADSPVWDTWFPPNGFRCRCTVKTLSKRQVEQRGLTVETETPRAAELADGRFVHILPDPSFSTNPAKVRFNPDLKDYPAPLVKAYNRRQKEGAPKQAPETPSERAKGSGG</sequence>
<gene>
    <name evidence="3" type="ORF">SDC9_138047</name>
</gene>
<dbReference type="NCBIfam" id="TIGR01641">
    <property type="entry name" value="phageSPP1_gp7"/>
    <property type="match status" value="1"/>
</dbReference>
<organism evidence="3">
    <name type="scientific">bioreactor metagenome</name>
    <dbReference type="NCBI Taxonomy" id="1076179"/>
    <lineage>
        <taxon>unclassified sequences</taxon>
        <taxon>metagenomes</taxon>
        <taxon>ecological metagenomes</taxon>
    </lineage>
</organism>
<dbReference type="EMBL" id="VSSQ01038059">
    <property type="protein sequence ID" value="MPM90924.1"/>
    <property type="molecule type" value="Genomic_DNA"/>
</dbReference>
<feature type="compositionally biased region" description="Basic and acidic residues" evidence="1">
    <location>
        <begin position="252"/>
        <end position="261"/>
    </location>
</feature>
<dbReference type="InterPro" id="IPR006528">
    <property type="entry name" value="Phage_head_morphogenesis_dom"/>
</dbReference>
<feature type="region of interest" description="Disordered" evidence="1">
    <location>
        <begin position="235"/>
        <end position="261"/>
    </location>
</feature>
<protein>
    <recommendedName>
        <fullName evidence="2">Phage head morphogenesis domain-containing protein</fullName>
    </recommendedName>
</protein>
<accession>A0A645DN84</accession>